<dbReference type="InterPro" id="IPR002577">
    <property type="entry name" value="HTH_HxlR"/>
</dbReference>
<dbReference type="OrthoDB" id="9800350at2"/>
<dbReference type="PROSITE" id="PS51118">
    <property type="entry name" value="HTH_HXLR"/>
    <property type="match status" value="1"/>
</dbReference>
<organism evidence="5 6">
    <name type="scientific">Devosia chinhatensis</name>
    <dbReference type="NCBI Taxonomy" id="429727"/>
    <lineage>
        <taxon>Bacteria</taxon>
        <taxon>Pseudomonadati</taxon>
        <taxon>Pseudomonadota</taxon>
        <taxon>Alphaproteobacteria</taxon>
        <taxon>Hyphomicrobiales</taxon>
        <taxon>Devosiaceae</taxon>
        <taxon>Devosia</taxon>
    </lineage>
</organism>
<dbReference type="EMBL" id="JZEY01000061">
    <property type="protein sequence ID" value="KKB07913.1"/>
    <property type="molecule type" value="Genomic_DNA"/>
</dbReference>
<dbReference type="GO" id="GO:0003677">
    <property type="term" value="F:DNA binding"/>
    <property type="evidence" value="ECO:0007669"/>
    <property type="project" value="UniProtKB-KW"/>
</dbReference>
<dbReference type="PANTHER" id="PTHR33204:SF18">
    <property type="entry name" value="TRANSCRIPTIONAL REGULATORY PROTEIN"/>
    <property type="match status" value="1"/>
</dbReference>
<evidence type="ECO:0000259" key="4">
    <source>
        <dbReference type="PROSITE" id="PS51118"/>
    </source>
</evidence>
<dbReference type="Gene3D" id="1.10.10.10">
    <property type="entry name" value="Winged helix-like DNA-binding domain superfamily/Winged helix DNA-binding domain"/>
    <property type="match status" value="1"/>
</dbReference>
<dbReference type="PATRIC" id="fig|429727.3.peg.3062"/>
<feature type="domain" description="HTH hxlR-type" evidence="4">
    <location>
        <begin position="3"/>
        <end position="105"/>
    </location>
</feature>
<dbReference type="InterPro" id="IPR036390">
    <property type="entry name" value="WH_DNA-bd_sf"/>
</dbReference>
<evidence type="ECO:0000313" key="6">
    <source>
        <dbReference type="Proteomes" id="UP000033649"/>
    </source>
</evidence>
<evidence type="ECO:0000256" key="3">
    <source>
        <dbReference type="ARBA" id="ARBA00023163"/>
    </source>
</evidence>
<accession>A0A0F5FGJ2</accession>
<sequence>MSSPDAASPHDLLVVRPSKWTLVVIVQLRSGTMRFNELRRNMGGVPQKSLSQTLRELERDGFVTRRAYATIPPRVEYDLTEMGQQLLELADRFHDFALRNREAVETARRRFDAVGEGLE</sequence>
<dbReference type="SUPFAM" id="SSF46785">
    <property type="entry name" value="Winged helix' DNA-binding domain"/>
    <property type="match status" value="1"/>
</dbReference>
<reference evidence="5 6" key="1">
    <citation type="submission" date="2015-03" db="EMBL/GenBank/DDBJ databases">
        <authorList>
            <person name="Hassan Y."/>
            <person name="Lepp D."/>
            <person name="Li X.-Z."/>
            <person name="Zhou T."/>
        </authorList>
    </citation>
    <scope>NUCLEOTIDE SEQUENCE [LARGE SCALE GENOMIC DNA]</scope>
    <source>
        <strain evidence="5 6">IPL18</strain>
    </source>
</reference>
<gene>
    <name evidence="5" type="ORF">VE26_14950</name>
</gene>
<dbReference type="RefSeq" id="WP_046105942.1">
    <property type="nucleotide sequence ID" value="NZ_JZEY01000061.1"/>
</dbReference>
<proteinExistence type="predicted"/>
<keyword evidence="6" id="KW-1185">Reference proteome</keyword>
<dbReference type="STRING" id="429727.VE26_14950"/>
<name>A0A0F5FGJ2_9HYPH</name>
<dbReference type="Pfam" id="PF01638">
    <property type="entry name" value="HxlR"/>
    <property type="match status" value="1"/>
</dbReference>
<evidence type="ECO:0000256" key="2">
    <source>
        <dbReference type="ARBA" id="ARBA00023125"/>
    </source>
</evidence>
<dbReference type="PANTHER" id="PTHR33204">
    <property type="entry name" value="TRANSCRIPTIONAL REGULATOR, MARR FAMILY"/>
    <property type="match status" value="1"/>
</dbReference>
<evidence type="ECO:0000313" key="5">
    <source>
        <dbReference type="EMBL" id="KKB07913.1"/>
    </source>
</evidence>
<keyword evidence="2" id="KW-0238">DNA-binding</keyword>
<keyword evidence="1" id="KW-0805">Transcription regulation</keyword>
<dbReference type="InterPro" id="IPR036388">
    <property type="entry name" value="WH-like_DNA-bd_sf"/>
</dbReference>
<keyword evidence="3" id="KW-0804">Transcription</keyword>
<protein>
    <recommendedName>
        <fullName evidence="4">HTH hxlR-type domain-containing protein</fullName>
    </recommendedName>
</protein>
<dbReference type="AlphaFoldDB" id="A0A0F5FGJ2"/>
<comment type="caution">
    <text evidence="5">The sequence shown here is derived from an EMBL/GenBank/DDBJ whole genome shotgun (WGS) entry which is preliminary data.</text>
</comment>
<evidence type="ECO:0000256" key="1">
    <source>
        <dbReference type="ARBA" id="ARBA00023015"/>
    </source>
</evidence>
<dbReference type="Proteomes" id="UP000033649">
    <property type="component" value="Unassembled WGS sequence"/>
</dbReference>